<dbReference type="AlphaFoldDB" id="A0A0H5QJ17"/>
<dbReference type="PROSITE" id="PS51253">
    <property type="entry name" value="HTH_CENPB"/>
    <property type="match status" value="1"/>
</dbReference>
<dbReference type="GO" id="GO:0003677">
    <property type="term" value="F:DNA binding"/>
    <property type="evidence" value="ECO:0007669"/>
    <property type="project" value="UniProtKB-KW"/>
</dbReference>
<name>A0A0H5QJ17_9EUKA</name>
<accession>A0A0H5QJ17</accession>
<evidence type="ECO:0000313" key="3">
    <source>
        <dbReference type="EMBL" id="CRZ02008.1"/>
    </source>
</evidence>
<dbReference type="Gene3D" id="1.10.10.60">
    <property type="entry name" value="Homeodomain-like"/>
    <property type="match status" value="1"/>
</dbReference>
<evidence type="ECO:0000259" key="2">
    <source>
        <dbReference type="PROSITE" id="PS51253"/>
    </source>
</evidence>
<dbReference type="EMBL" id="HACM01001566">
    <property type="protein sequence ID" value="CRZ02008.1"/>
    <property type="molecule type" value="Transcribed_RNA"/>
</dbReference>
<organism evidence="3">
    <name type="scientific">Spongospora subterranea</name>
    <dbReference type="NCBI Taxonomy" id="70186"/>
    <lineage>
        <taxon>Eukaryota</taxon>
        <taxon>Sar</taxon>
        <taxon>Rhizaria</taxon>
        <taxon>Endomyxa</taxon>
        <taxon>Phytomyxea</taxon>
        <taxon>Plasmodiophorida</taxon>
        <taxon>Plasmodiophoridae</taxon>
        <taxon>Spongospora</taxon>
    </lineage>
</organism>
<sequence length="102" mass="11703">MLESMLYSWQRRVEVDAPTLNITGDILQSQAIKFKEIMLQNFDNNIDATVKSRLLKLTASNGWLQNYLKRHSVRSHRRCGEHSSADTILIEKTIARNSADAE</sequence>
<protein>
    <recommendedName>
        <fullName evidence="2">HTH CENPB-type domain-containing protein</fullName>
    </recommendedName>
</protein>
<evidence type="ECO:0000256" key="1">
    <source>
        <dbReference type="ARBA" id="ARBA00023125"/>
    </source>
</evidence>
<feature type="domain" description="HTH CENPB-type" evidence="2">
    <location>
        <begin position="1"/>
        <end position="77"/>
    </location>
</feature>
<dbReference type="SUPFAM" id="SSF46689">
    <property type="entry name" value="Homeodomain-like"/>
    <property type="match status" value="1"/>
</dbReference>
<proteinExistence type="predicted"/>
<reference evidence="3" key="1">
    <citation type="submission" date="2015-04" db="EMBL/GenBank/DDBJ databases">
        <title>The genome sequence of the plant pathogenic Rhizarian Plasmodiophora brassicae reveals insights in its biotrophic life cycle and the origin of chitin synthesis.</title>
        <authorList>
            <person name="Schwelm A."/>
            <person name="Fogelqvist J."/>
            <person name="Knaust A."/>
            <person name="Julke S."/>
            <person name="Lilja T."/>
            <person name="Dhandapani V."/>
            <person name="Bonilla-Rosso G."/>
            <person name="Karlsson M."/>
            <person name="Shevchenko A."/>
            <person name="Choi S.R."/>
            <person name="Kim H.G."/>
            <person name="Park J.Y."/>
            <person name="Lim Y.P."/>
            <person name="Ludwig-Muller J."/>
            <person name="Dixelius C."/>
        </authorList>
    </citation>
    <scope>NUCLEOTIDE SEQUENCE</scope>
    <source>
        <tissue evidence="3">Potato root galls</tissue>
    </source>
</reference>
<dbReference type="InterPro" id="IPR009057">
    <property type="entry name" value="Homeodomain-like_sf"/>
</dbReference>
<dbReference type="InterPro" id="IPR006600">
    <property type="entry name" value="HTH_CenpB_DNA-bd_dom"/>
</dbReference>
<dbReference type="Pfam" id="PF03221">
    <property type="entry name" value="HTH_Tnp_Tc5"/>
    <property type="match status" value="1"/>
</dbReference>
<keyword evidence="1" id="KW-0238">DNA-binding</keyword>